<name>A0A921SG59_9STRA</name>
<evidence type="ECO:0000313" key="2">
    <source>
        <dbReference type="Proteomes" id="UP000792063"/>
    </source>
</evidence>
<dbReference type="AlphaFoldDB" id="A0A921SG59"/>
<comment type="caution">
    <text evidence="1">The sequence shown here is derived from an EMBL/GenBank/DDBJ whole genome shotgun (WGS) entry which is preliminary data.</text>
</comment>
<proteinExistence type="predicted"/>
<evidence type="ECO:0000313" key="1">
    <source>
        <dbReference type="EMBL" id="KAG2523897.1"/>
    </source>
</evidence>
<accession>A0A921SG59</accession>
<protein>
    <submittedName>
        <fullName evidence="1">Uncharacterized protein</fullName>
    </submittedName>
</protein>
<gene>
    <name evidence="1" type="ORF">JM18_003522</name>
</gene>
<dbReference type="EMBL" id="JPWU03000170">
    <property type="protein sequence ID" value="KAG2523897.1"/>
    <property type="molecule type" value="Genomic_DNA"/>
</dbReference>
<dbReference type="Proteomes" id="UP000792063">
    <property type="component" value="Unassembled WGS sequence"/>
</dbReference>
<reference evidence="1" key="1">
    <citation type="journal article" date="2015" name="Genom Data">
        <title>Genome sequences of six Phytophthora species associated with forests in New Zealand.</title>
        <authorList>
            <person name="Studholme D.J."/>
            <person name="McDougal R.L."/>
            <person name="Sambles C."/>
            <person name="Hansen E."/>
            <person name="Hardy G."/>
            <person name="Grant M."/>
            <person name="Ganley R.J."/>
            <person name="Williams N.M."/>
        </authorList>
    </citation>
    <scope>NUCLEOTIDE SEQUENCE</scope>
    <source>
        <strain evidence="1">NZFS 3630</strain>
    </source>
</reference>
<reference evidence="1" key="2">
    <citation type="submission" date="2020-06" db="EMBL/GenBank/DDBJ databases">
        <authorList>
            <person name="Studholme D.J."/>
        </authorList>
    </citation>
    <scope>NUCLEOTIDE SEQUENCE</scope>
    <source>
        <strain evidence="1">NZFS 3630</strain>
    </source>
</reference>
<organism evidence="1 2">
    <name type="scientific">Phytophthora kernoviae</name>
    <dbReference type="NCBI Taxonomy" id="325452"/>
    <lineage>
        <taxon>Eukaryota</taxon>
        <taxon>Sar</taxon>
        <taxon>Stramenopiles</taxon>
        <taxon>Oomycota</taxon>
        <taxon>Peronosporomycetes</taxon>
        <taxon>Peronosporales</taxon>
        <taxon>Peronosporaceae</taxon>
        <taxon>Phytophthora</taxon>
    </lineage>
</organism>
<sequence length="182" mass="20617">MSYSTTAMTEDKDKYYSQRERWENDFEDEMNVLSAAFRKAHTSEQSRPMTVAGLAIPEAISQLERDASNFEKRVKTAQPALGGVSSHVWRSERSDTTSNASDFCSTASFFKSCEVLTLEDSKEAFDVFATDNRAGAHNDTSSVVAYHTQQPDLNTHKLLLEREDLLQRLAAIDRLVQRQKQQ</sequence>